<evidence type="ECO:0000256" key="2">
    <source>
        <dbReference type="ARBA" id="ARBA00004604"/>
    </source>
</evidence>
<protein>
    <recommendedName>
        <fullName evidence="6">Ribosomal RNA-processing protein 42</fullName>
    </recommendedName>
</protein>
<feature type="compositionally biased region" description="Low complexity" evidence="7">
    <location>
        <begin position="123"/>
        <end position="154"/>
    </location>
</feature>
<feature type="region of interest" description="Disordered" evidence="7">
    <location>
        <begin position="117"/>
        <end position="167"/>
    </location>
</feature>
<feature type="domain" description="Exoribonuclease phosphorolytic" evidence="8">
    <location>
        <begin position="186"/>
        <end position="232"/>
    </location>
</feature>
<comment type="caution">
    <text evidence="9">The sequence shown here is derived from an EMBL/GenBank/DDBJ whole genome shotgun (WGS) entry which is preliminary data.</text>
</comment>
<evidence type="ECO:0000313" key="9">
    <source>
        <dbReference type="EMBL" id="KAJ4460100.1"/>
    </source>
</evidence>
<dbReference type="SUPFAM" id="SSF55666">
    <property type="entry name" value="Ribonuclease PH domain 2-like"/>
    <property type="match status" value="1"/>
</dbReference>
<dbReference type="InterPro" id="IPR036345">
    <property type="entry name" value="ExoRNase_PH_dom2_sf"/>
</dbReference>
<keyword evidence="10" id="KW-1185">Reference proteome</keyword>
<dbReference type="EMBL" id="JAPMOS010000015">
    <property type="protein sequence ID" value="KAJ4460100.1"/>
    <property type="molecule type" value="Genomic_DNA"/>
</dbReference>
<dbReference type="SUPFAM" id="SSF54211">
    <property type="entry name" value="Ribosomal protein S5 domain 2-like"/>
    <property type="match status" value="2"/>
</dbReference>
<dbReference type="Gene3D" id="3.30.230.70">
    <property type="entry name" value="GHMP Kinase, N-terminal domain"/>
    <property type="match status" value="1"/>
</dbReference>
<feature type="domain" description="Exoribonuclease phosphorolytic" evidence="8">
    <location>
        <begin position="28"/>
        <end position="72"/>
    </location>
</feature>
<dbReference type="InterPro" id="IPR001247">
    <property type="entry name" value="ExoRNase_PH_dom1"/>
</dbReference>
<dbReference type="InterPro" id="IPR020568">
    <property type="entry name" value="Ribosomal_Su5_D2-typ_SF"/>
</dbReference>
<name>A0ABQ8URE8_9EUKA</name>
<comment type="similarity">
    <text evidence="3">Belongs to the RNase PH family.</text>
</comment>
<evidence type="ECO:0000256" key="6">
    <source>
        <dbReference type="ARBA" id="ARBA00042523"/>
    </source>
</evidence>
<dbReference type="PANTHER" id="PTHR11097">
    <property type="entry name" value="EXOSOME COMPLEX EXONUCLEASE RIBOSOMAL RNA PROCESSING PROTEIN"/>
    <property type="match status" value="1"/>
</dbReference>
<organism evidence="9 10">
    <name type="scientific">Paratrimastix pyriformis</name>
    <dbReference type="NCBI Taxonomy" id="342808"/>
    <lineage>
        <taxon>Eukaryota</taxon>
        <taxon>Metamonada</taxon>
        <taxon>Preaxostyla</taxon>
        <taxon>Paratrimastigidae</taxon>
        <taxon>Paratrimastix</taxon>
    </lineage>
</organism>
<feature type="region of interest" description="Disordered" evidence="7">
    <location>
        <begin position="371"/>
        <end position="395"/>
    </location>
</feature>
<gene>
    <name evidence="9" type="ORF">PAPYR_3831</name>
</gene>
<dbReference type="Pfam" id="PF01138">
    <property type="entry name" value="RNase_PH"/>
    <property type="match status" value="2"/>
</dbReference>
<evidence type="ECO:0000256" key="1">
    <source>
        <dbReference type="ARBA" id="ARBA00004496"/>
    </source>
</evidence>
<reference evidence="9" key="1">
    <citation type="journal article" date="2022" name="bioRxiv">
        <title>Genomics of Preaxostyla Flagellates Illuminates Evolutionary Transitions and the Path Towards Mitochondrial Loss.</title>
        <authorList>
            <person name="Novak L.V.F."/>
            <person name="Treitli S.C."/>
            <person name="Pyrih J."/>
            <person name="Halakuc P."/>
            <person name="Pipaliya S.V."/>
            <person name="Vacek V."/>
            <person name="Brzon O."/>
            <person name="Soukal P."/>
            <person name="Eme L."/>
            <person name="Dacks J.B."/>
            <person name="Karnkowska A."/>
            <person name="Elias M."/>
            <person name="Hampl V."/>
        </authorList>
    </citation>
    <scope>NUCLEOTIDE SEQUENCE</scope>
    <source>
        <strain evidence="9">RCP-MX</strain>
    </source>
</reference>
<evidence type="ECO:0000313" key="10">
    <source>
        <dbReference type="Proteomes" id="UP001141327"/>
    </source>
</evidence>
<accession>A0ABQ8URE8</accession>
<evidence type="ECO:0000256" key="4">
    <source>
        <dbReference type="ARBA" id="ARBA00022490"/>
    </source>
</evidence>
<keyword evidence="5" id="KW-0271">Exosome</keyword>
<keyword evidence="4" id="KW-0963">Cytoplasm</keyword>
<proteinExistence type="inferred from homology"/>
<evidence type="ECO:0000256" key="3">
    <source>
        <dbReference type="ARBA" id="ARBA00006678"/>
    </source>
</evidence>
<dbReference type="InterPro" id="IPR050590">
    <property type="entry name" value="Exosome_comp_Rrp42_subfam"/>
</dbReference>
<dbReference type="InterPro" id="IPR027408">
    <property type="entry name" value="PNPase/RNase_PH_dom_sf"/>
</dbReference>
<evidence type="ECO:0000256" key="7">
    <source>
        <dbReference type="SAM" id="MobiDB-lite"/>
    </source>
</evidence>
<dbReference type="Proteomes" id="UP001141327">
    <property type="component" value="Unassembled WGS sequence"/>
</dbReference>
<dbReference type="PANTHER" id="PTHR11097:SF8">
    <property type="entry name" value="EXOSOME COMPLEX COMPONENT RRP42"/>
    <property type="match status" value="1"/>
</dbReference>
<sequence>MLSAGERSFIEDGIAAGIRVDGRAPFTFREMTLEVDVLPQANGSARLQLGSRTSKTNVLVGVKAELGRYLSKAESAAATVEQDDSDERPVASQLGGRIDVTVQCTAGVHISDPMLWSHSSQSPEAVAAPEPAATSGVDGAADADASAGATQLGATQGGGEGTLTSEETEQLLSQRLTTLLNTGGAYKSLLEVVPAQYYWILHVDALVFEDNGNLLDALALATRAALHNTRVPRLKSTEGPTGEAELEVPEGTLADDDAQNIRIPIEPCPTFITFNRVGPAASGNPLQGFIVDALPAEERCSSVRLCVGITSGGVTSTTLKEGPASLSGQVLIELLDRARASGSALLGAFDQALARLERRRAAAVRCAMEGSFAPPPEEAESTVPEGPLTEGEEISRTVLPLLNVTPAAAASA</sequence>
<comment type="subcellular location">
    <subcellularLocation>
        <location evidence="1">Cytoplasm</location>
    </subcellularLocation>
    <subcellularLocation>
        <location evidence="2">Nucleus</location>
        <location evidence="2">Nucleolus</location>
    </subcellularLocation>
</comment>
<evidence type="ECO:0000256" key="5">
    <source>
        <dbReference type="ARBA" id="ARBA00022835"/>
    </source>
</evidence>
<evidence type="ECO:0000259" key="8">
    <source>
        <dbReference type="Pfam" id="PF01138"/>
    </source>
</evidence>